<feature type="transmembrane region" description="Helical" evidence="1">
    <location>
        <begin position="200"/>
        <end position="218"/>
    </location>
</feature>
<dbReference type="EMBL" id="CP036269">
    <property type="protein sequence ID" value="QDT45139.1"/>
    <property type="molecule type" value="Genomic_DNA"/>
</dbReference>
<dbReference type="KEGG" id="gaz:Pan241w_52570"/>
<sequence>MNLKIQPGTKGTLIRNSHHLSMILLPALAMSVGWGFRGNYGHEAGAMVPGALVALAVCLTSRRPDWWNRATIMAFLGAIGWAFGGQMSYGRVIGYTAGSELIDVTYGYASLFLIGALWGGIGAGILALALTLKRSELERFSFPLGFLWVFWLAMDLSGLSGYLHELGNSYDVDWVAAVSAALLFLMLYRTKPDFHRPCRFLLLLSLGWLAGFFILTPVLGLRMTPPRGDNWAGCIGLYLALVFYLKREQNTVALRLSAYGFLFGGIGFLLGDFINMLGRGQWSILGSWPMLQGLDYWKWMEQFFGLVMGAGIGWGAQSLLSQQSDQDRQPNVADSKEVYSRVLAAPEEDSTARGMNFVGLIFLLVILPWKNLHKNVIQWQKEKWIPEEFWNLPAGFWFLIVGLLLSLAIIAAIWEARGQKLALVPDSNLGRAQWLFLLILWMSLAGDFSKALPRLAERSVFLVQTSFWITGALCTLLAVRLKESDQGLPEQGLPWSDRRWSLSPLTKLASIILIATLITSVGWLTIQTHDEPLPGSHLRFENRNTD</sequence>
<keyword evidence="3" id="KW-1185">Reference proteome</keyword>
<feature type="transmembrane region" description="Helical" evidence="1">
    <location>
        <begin position="144"/>
        <end position="163"/>
    </location>
</feature>
<dbReference type="OrthoDB" id="241933at2"/>
<feature type="transmembrane region" description="Helical" evidence="1">
    <location>
        <begin position="434"/>
        <end position="453"/>
    </location>
</feature>
<dbReference type="AlphaFoldDB" id="A0A517RMP1"/>
<protein>
    <submittedName>
        <fullName evidence="2">Uncharacterized protein</fullName>
    </submittedName>
</protein>
<gene>
    <name evidence="2" type="ORF">Pan241w_52570</name>
</gene>
<accession>A0A517RMP1</accession>
<reference evidence="2 3" key="1">
    <citation type="submission" date="2019-02" db="EMBL/GenBank/DDBJ databases">
        <title>Deep-cultivation of Planctomycetes and their phenomic and genomic characterization uncovers novel biology.</title>
        <authorList>
            <person name="Wiegand S."/>
            <person name="Jogler M."/>
            <person name="Boedeker C."/>
            <person name="Pinto D."/>
            <person name="Vollmers J."/>
            <person name="Rivas-Marin E."/>
            <person name="Kohn T."/>
            <person name="Peeters S.H."/>
            <person name="Heuer A."/>
            <person name="Rast P."/>
            <person name="Oberbeckmann S."/>
            <person name="Bunk B."/>
            <person name="Jeske O."/>
            <person name="Meyerdierks A."/>
            <person name="Storesund J.E."/>
            <person name="Kallscheuer N."/>
            <person name="Luecker S."/>
            <person name="Lage O.M."/>
            <person name="Pohl T."/>
            <person name="Merkel B.J."/>
            <person name="Hornburger P."/>
            <person name="Mueller R.-W."/>
            <person name="Bruemmer F."/>
            <person name="Labrenz M."/>
            <person name="Spormann A.M."/>
            <person name="Op den Camp H."/>
            <person name="Overmann J."/>
            <person name="Amann R."/>
            <person name="Jetten M.S.M."/>
            <person name="Mascher T."/>
            <person name="Medema M.H."/>
            <person name="Devos D.P."/>
            <person name="Kaster A.-K."/>
            <person name="Ovreas L."/>
            <person name="Rohde M."/>
            <person name="Galperin M.Y."/>
            <person name="Jogler C."/>
        </authorList>
    </citation>
    <scope>NUCLEOTIDE SEQUENCE [LARGE SCALE GENOMIC DNA]</scope>
    <source>
        <strain evidence="2 3">Pan241w</strain>
    </source>
</reference>
<keyword evidence="1" id="KW-0812">Transmembrane</keyword>
<feature type="transmembrane region" description="Helical" evidence="1">
    <location>
        <begin position="508"/>
        <end position="526"/>
    </location>
</feature>
<name>A0A517RMP1_9PLAN</name>
<dbReference type="RefSeq" id="WP_145221263.1">
    <property type="nucleotide sequence ID" value="NZ_CP036269.1"/>
</dbReference>
<feature type="transmembrane region" description="Helical" evidence="1">
    <location>
        <begin position="258"/>
        <end position="282"/>
    </location>
</feature>
<feature type="transmembrane region" description="Helical" evidence="1">
    <location>
        <begin position="169"/>
        <end position="188"/>
    </location>
</feature>
<feature type="transmembrane region" description="Helical" evidence="1">
    <location>
        <begin position="42"/>
        <end position="60"/>
    </location>
</feature>
<feature type="transmembrane region" description="Helical" evidence="1">
    <location>
        <begin position="72"/>
        <end position="89"/>
    </location>
</feature>
<feature type="transmembrane region" description="Helical" evidence="1">
    <location>
        <begin position="109"/>
        <end position="132"/>
    </location>
</feature>
<feature type="transmembrane region" description="Helical" evidence="1">
    <location>
        <begin position="459"/>
        <end position="479"/>
    </location>
</feature>
<evidence type="ECO:0000256" key="1">
    <source>
        <dbReference type="SAM" id="Phobius"/>
    </source>
</evidence>
<feature type="transmembrane region" description="Helical" evidence="1">
    <location>
        <begin position="389"/>
        <end position="414"/>
    </location>
</feature>
<feature type="transmembrane region" description="Helical" evidence="1">
    <location>
        <begin position="351"/>
        <end position="369"/>
    </location>
</feature>
<feature type="transmembrane region" description="Helical" evidence="1">
    <location>
        <begin position="230"/>
        <end position="246"/>
    </location>
</feature>
<organism evidence="2 3">
    <name type="scientific">Gimesia alba</name>
    <dbReference type="NCBI Taxonomy" id="2527973"/>
    <lineage>
        <taxon>Bacteria</taxon>
        <taxon>Pseudomonadati</taxon>
        <taxon>Planctomycetota</taxon>
        <taxon>Planctomycetia</taxon>
        <taxon>Planctomycetales</taxon>
        <taxon>Planctomycetaceae</taxon>
        <taxon>Gimesia</taxon>
    </lineage>
</organism>
<evidence type="ECO:0000313" key="3">
    <source>
        <dbReference type="Proteomes" id="UP000317171"/>
    </source>
</evidence>
<keyword evidence="1" id="KW-1133">Transmembrane helix</keyword>
<keyword evidence="1" id="KW-0472">Membrane</keyword>
<proteinExistence type="predicted"/>
<dbReference type="Proteomes" id="UP000317171">
    <property type="component" value="Chromosome"/>
</dbReference>
<evidence type="ECO:0000313" key="2">
    <source>
        <dbReference type="EMBL" id="QDT45139.1"/>
    </source>
</evidence>
<feature type="transmembrane region" description="Helical" evidence="1">
    <location>
        <begin position="302"/>
        <end position="320"/>
    </location>
</feature>
<feature type="transmembrane region" description="Helical" evidence="1">
    <location>
        <begin position="20"/>
        <end position="36"/>
    </location>
</feature>